<reference evidence="2 3" key="1">
    <citation type="submission" date="2016-10" db="EMBL/GenBank/DDBJ databases">
        <authorList>
            <person name="de Groot N.N."/>
        </authorList>
    </citation>
    <scope>NUCLEOTIDE SEQUENCE [LARGE SCALE GENOMIC DNA]</scope>
    <source>
        <strain evidence="2 3">DSM 23995</strain>
    </source>
</reference>
<evidence type="ECO:0008006" key="4">
    <source>
        <dbReference type="Google" id="ProtNLM"/>
    </source>
</evidence>
<sequence length="138" mass="15592">MMNVVKRYILVASGTISVILGVIGIILPLLPTTPFLLLAAFCYTRSSPSLYDKLLKAKWLGPYIKNYRSGKGIPLKTKITAIVVLWVSSFYSILFIVPLLFVQILLFGVVGYITYYILSLKTYHTRENPPYSDRQHSS</sequence>
<keyword evidence="1" id="KW-1133">Transmembrane helix</keyword>
<feature type="transmembrane region" description="Helical" evidence="1">
    <location>
        <begin position="100"/>
        <end position="118"/>
    </location>
</feature>
<feature type="transmembrane region" description="Helical" evidence="1">
    <location>
        <begin position="7"/>
        <end position="29"/>
    </location>
</feature>
<evidence type="ECO:0000313" key="2">
    <source>
        <dbReference type="EMBL" id="SFE86471.1"/>
    </source>
</evidence>
<dbReference type="Proteomes" id="UP000199516">
    <property type="component" value="Unassembled WGS sequence"/>
</dbReference>
<organism evidence="2 3">
    <name type="scientific">Alteribacillus iranensis</name>
    <dbReference type="NCBI Taxonomy" id="930128"/>
    <lineage>
        <taxon>Bacteria</taxon>
        <taxon>Bacillati</taxon>
        <taxon>Bacillota</taxon>
        <taxon>Bacilli</taxon>
        <taxon>Bacillales</taxon>
        <taxon>Bacillaceae</taxon>
        <taxon>Alteribacillus</taxon>
    </lineage>
</organism>
<dbReference type="InterPro" id="IPR007401">
    <property type="entry name" value="DUF454"/>
</dbReference>
<keyword evidence="1" id="KW-0812">Transmembrane</keyword>
<dbReference type="GO" id="GO:0005886">
    <property type="term" value="C:plasma membrane"/>
    <property type="evidence" value="ECO:0007669"/>
    <property type="project" value="TreeGrafter"/>
</dbReference>
<accession>A0A1I2E1Q6</accession>
<dbReference type="PANTHER" id="PTHR35813">
    <property type="entry name" value="INNER MEMBRANE PROTEIN YBAN"/>
    <property type="match status" value="1"/>
</dbReference>
<dbReference type="EMBL" id="FONT01000005">
    <property type="protein sequence ID" value="SFE86471.1"/>
    <property type="molecule type" value="Genomic_DNA"/>
</dbReference>
<keyword evidence="3" id="KW-1185">Reference proteome</keyword>
<keyword evidence="1" id="KW-0472">Membrane</keyword>
<proteinExistence type="predicted"/>
<evidence type="ECO:0000256" key="1">
    <source>
        <dbReference type="SAM" id="Phobius"/>
    </source>
</evidence>
<protein>
    <recommendedName>
        <fullName evidence="4">DUF454 domain-containing protein</fullName>
    </recommendedName>
</protein>
<evidence type="ECO:0000313" key="3">
    <source>
        <dbReference type="Proteomes" id="UP000199516"/>
    </source>
</evidence>
<dbReference type="PIRSF" id="PIRSF016789">
    <property type="entry name" value="DUF454"/>
    <property type="match status" value="1"/>
</dbReference>
<dbReference type="STRING" id="930128.SAMN05192532_10529"/>
<dbReference type="AlphaFoldDB" id="A0A1I2E1Q6"/>
<dbReference type="Pfam" id="PF04304">
    <property type="entry name" value="DUF454"/>
    <property type="match status" value="1"/>
</dbReference>
<gene>
    <name evidence="2" type="ORF">SAMN05192532_10529</name>
</gene>
<dbReference type="PANTHER" id="PTHR35813:SF1">
    <property type="entry name" value="INNER MEMBRANE PROTEIN YBAN"/>
    <property type="match status" value="1"/>
</dbReference>
<name>A0A1I2E1Q6_9BACI</name>